<evidence type="ECO:0000313" key="3">
    <source>
        <dbReference type="Proteomes" id="UP001453229"/>
    </source>
</evidence>
<gene>
    <name evidence="2" type="ORF">AAGT95_14150</name>
</gene>
<keyword evidence="3" id="KW-1185">Reference proteome</keyword>
<keyword evidence="1" id="KW-1133">Transmembrane helix</keyword>
<organism evidence="2 3">
    <name type="scientific">Salinicola lusitanus</name>
    <dbReference type="NCBI Taxonomy" id="1949085"/>
    <lineage>
        <taxon>Bacteria</taxon>
        <taxon>Pseudomonadati</taxon>
        <taxon>Pseudomonadota</taxon>
        <taxon>Gammaproteobacteria</taxon>
        <taxon>Oceanospirillales</taxon>
        <taxon>Halomonadaceae</taxon>
        <taxon>Salinicola</taxon>
    </lineage>
</organism>
<dbReference type="Proteomes" id="UP001453229">
    <property type="component" value="Chromosome"/>
</dbReference>
<keyword evidence="1" id="KW-0812">Transmembrane</keyword>
<accession>A0ABZ3CPA8</accession>
<keyword evidence="1" id="KW-0472">Membrane</keyword>
<protein>
    <submittedName>
        <fullName evidence="2">Uncharacterized protein</fullName>
    </submittedName>
</protein>
<evidence type="ECO:0000256" key="1">
    <source>
        <dbReference type="SAM" id="Phobius"/>
    </source>
</evidence>
<name>A0ABZ3CPA8_9GAMM</name>
<dbReference type="RefSeq" id="WP_342594213.1">
    <property type="nucleotide sequence ID" value="NZ_CP151919.1"/>
</dbReference>
<proteinExistence type="predicted"/>
<reference evidence="2 3" key="1">
    <citation type="submission" date="2024-04" db="EMBL/GenBank/DDBJ databases">
        <title>Salinicola lusitanus LLJ914,a marine bacterium isolated from the Okinawa Trough.</title>
        <authorList>
            <person name="Li J."/>
        </authorList>
    </citation>
    <scope>NUCLEOTIDE SEQUENCE [LARGE SCALE GENOMIC DNA]</scope>
    <source>
        <strain evidence="2 3">LLJ914</strain>
    </source>
</reference>
<dbReference type="EMBL" id="CP151919">
    <property type="protein sequence ID" value="XAD52980.1"/>
    <property type="molecule type" value="Genomic_DNA"/>
</dbReference>
<sequence>MRPRRLIDPRRWPSPVAFVVALIGVFLLSGVVVSLAIQLMGSREAFAAAKQAALPWLFLWRWACYAALILAWLKLWRPRVLARLGEDRDGGEAARERLKRLESLTLVVIVGIELFNVLDWLGDRS</sequence>
<feature type="transmembrane region" description="Helical" evidence="1">
    <location>
        <begin position="12"/>
        <end position="41"/>
    </location>
</feature>
<feature type="transmembrane region" description="Helical" evidence="1">
    <location>
        <begin position="53"/>
        <end position="73"/>
    </location>
</feature>
<evidence type="ECO:0000313" key="2">
    <source>
        <dbReference type="EMBL" id="XAD52980.1"/>
    </source>
</evidence>